<feature type="repeat" description="PPR" evidence="2">
    <location>
        <begin position="445"/>
        <end position="479"/>
    </location>
</feature>
<reference evidence="3" key="1">
    <citation type="journal article" date="2020" name="J. Eukaryot. Microbiol.">
        <title>De novo Sequencing, Assembly and Annotation of the Transcriptome for the Free-Living Testate Amoeba Arcella intermedia.</title>
        <authorList>
            <person name="Ribeiro G.M."/>
            <person name="Porfirio-Sousa A.L."/>
            <person name="Maurer-Alcala X.X."/>
            <person name="Katz L.A."/>
            <person name="Lahr D.J.G."/>
        </authorList>
    </citation>
    <scope>NUCLEOTIDE SEQUENCE</scope>
</reference>
<name>A0A6B2L1G8_9EUKA</name>
<organism evidence="3">
    <name type="scientific">Arcella intermedia</name>
    <dbReference type="NCBI Taxonomy" id="1963864"/>
    <lineage>
        <taxon>Eukaryota</taxon>
        <taxon>Amoebozoa</taxon>
        <taxon>Tubulinea</taxon>
        <taxon>Elardia</taxon>
        <taxon>Arcellinida</taxon>
        <taxon>Sphaerothecina</taxon>
        <taxon>Arcellidae</taxon>
        <taxon>Arcella</taxon>
    </lineage>
</organism>
<feature type="repeat" description="PPR" evidence="2">
    <location>
        <begin position="273"/>
        <end position="307"/>
    </location>
</feature>
<dbReference type="Gene3D" id="1.25.40.10">
    <property type="entry name" value="Tetratricopeptide repeat domain"/>
    <property type="match status" value="3"/>
</dbReference>
<sequence length="524" mass="60864">MRRFTFLSLQHKPLQPHYRTLCPPIHSHPRFYSTESESGIKKKAVSPEQREYFKTELKNILKNGNFKKASNFIQNFTLRHEPDLFTYNLILNVYAKKRDLQMVEKVYEELKSKFNPDLFTYNIMIGIRGEKSGIPAAINLFNEMLDHNIIPNIQVYNNLLKLFLKQRHHKEAKKLYQKILTTTKPDPITKTIVAQIYSDMYKNVVSVPDDQFLKDFEEFKGFYNSIKNSDDKVDVKLYNTLLNTFSVFSLPSKDPFPVLECFKDMKQKGLTPDTVTYNILLNMYGILDNADGVKYTLETMMAQKLSPDPVTYCTIVKTYAKQMRYADLEVVIAEMRKKNIPLDIKIYTILIQMYIRLKQPLKLLKTVKACEQEFKLDHHNSNSILLFYASNQMNETFGHYKKMIESGYIPTLAAYNSLVQYAASKNDINEMMKIYGDIKQNLQPSEVTFNPIVPVLLEAGLIGEVISVFSDIEQYGLKPSESVLSAILNCDLNQNWTEEQTEQLKFLKSKLKIFSTNKSNNNIF</sequence>
<evidence type="ECO:0008006" key="4">
    <source>
        <dbReference type="Google" id="ProtNLM"/>
    </source>
</evidence>
<dbReference type="Pfam" id="PF01535">
    <property type="entry name" value="PPR"/>
    <property type="match status" value="1"/>
</dbReference>
<evidence type="ECO:0000256" key="2">
    <source>
        <dbReference type="PROSITE-ProRule" id="PRU00708"/>
    </source>
</evidence>
<evidence type="ECO:0000256" key="1">
    <source>
        <dbReference type="ARBA" id="ARBA00022737"/>
    </source>
</evidence>
<evidence type="ECO:0000313" key="3">
    <source>
        <dbReference type="EMBL" id="NDV30864.1"/>
    </source>
</evidence>
<dbReference type="AlphaFoldDB" id="A0A6B2L1G8"/>
<dbReference type="InterPro" id="IPR051222">
    <property type="entry name" value="PPR/CCM1_RNA-binding"/>
</dbReference>
<protein>
    <recommendedName>
        <fullName evidence="4">Pentacotripeptide-repeat region of PRORP domain-containing protein</fullName>
    </recommendedName>
</protein>
<dbReference type="PROSITE" id="PS51375">
    <property type="entry name" value="PPR"/>
    <property type="match status" value="5"/>
</dbReference>
<feature type="repeat" description="PPR" evidence="2">
    <location>
        <begin position="117"/>
        <end position="151"/>
    </location>
</feature>
<accession>A0A6B2L1G8</accession>
<dbReference type="EMBL" id="GIBP01001895">
    <property type="protein sequence ID" value="NDV30864.1"/>
    <property type="molecule type" value="Transcribed_RNA"/>
</dbReference>
<dbReference type="PANTHER" id="PTHR47942:SF63">
    <property type="entry name" value="PENTATRICOPEPTIDE REPEAT-CONTAINING PROTEIN"/>
    <property type="match status" value="1"/>
</dbReference>
<dbReference type="InterPro" id="IPR011990">
    <property type="entry name" value="TPR-like_helical_dom_sf"/>
</dbReference>
<dbReference type="PANTHER" id="PTHR47942">
    <property type="entry name" value="TETRATRICOPEPTIDE REPEAT (TPR)-LIKE SUPERFAMILY PROTEIN-RELATED"/>
    <property type="match status" value="1"/>
</dbReference>
<dbReference type="NCBIfam" id="TIGR00756">
    <property type="entry name" value="PPR"/>
    <property type="match status" value="3"/>
</dbReference>
<feature type="repeat" description="PPR" evidence="2">
    <location>
        <begin position="308"/>
        <end position="342"/>
    </location>
</feature>
<dbReference type="InterPro" id="IPR002885">
    <property type="entry name" value="PPR_rpt"/>
</dbReference>
<dbReference type="Pfam" id="PF13041">
    <property type="entry name" value="PPR_2"/>
    <property type="match status" value="2"/>
</dbReference>
<dbReference type="SUPFAM" id="SSF48452">
    <property type="entry name" value="TPR-like"/>
    <property type="match status" value="1"/>
</dbReference>
<feature type="repeat" description="PPR" evidence="2">
    <location>
        <begin position="83"/>
        <end position="113"/>
    </location>
</feature>
<keyword evidence="1" id="KW-0677">Repeat</keyword>
<proteinExistence type="predicted"/>